<evidence type="ECO:0000313" key="2">
    <source>
        <dbReference type="EMBL" id="QKX61915.1"/>
    </source>
</evidence>
<gene>
    <name evidence="2" type="ORF">TRUGW13939_09071</name>
</gene>
<dbReference type="AlphaFoldDB" id="A0A7H8R8G0"/>
<dbReference type="RefSeq" id="XP_035348089.1">
    <property type="nucleotide sequence ID" value="XM_035492196.1"/>
</dbReference>
<dbReference type="KEGG" id="trg:TRUGW13939_09071"/>
<accession>A0A7H8R8G0</accession>
<evidence type="ECO:0000256" key="1">
    <source>
        <dbReference type="SAM" id="MobiDB-lite"/>
    </source>
</evidence>
<dbReference type="OrthoDB" id="5988651at2759"/>
<sequence length="71" mass="7654">MTKSDSSRIQSSQAKTGDDMSSKGFAARALSAGDRWANSNSTATNPSHSSEASDNRGYIESLHLFLPSIYR</sequence>
<proteinExistence type="predicted"/>
<name>A0A7H8R8G0_TALRU</name>
<evidence type="ECO:0000313" key="3">
    <source>
        <dbReference type="Proteomes" id="UP000509510"/>
    </source>
</evidence>
<reference evidence="3" key="1">
    <citation type="submission" date="2020-06" db="EMBL/GenBank/DDBJ databases">
        <title>A chromosome-scale genome assembly of Talaromyces rugulosus W13939.</title>
        <authorList>
            <person name="Wang B."/>
            <person name="Guo L."/>
            <person name="Ye K."/>
            <person name="Wang L."/>
        </authorList>
    </citation>
    <scope>NUCLEOTIDE SEQUENCE [LARGE SCALE GENOMIC DNA]</scope>
    <source>
        <strain evidence="3">W13939</strain>
    </source>
</reference>
<feature type="region of interest" description="Disordered" evidence="1">
    <location>
        <begin position="1"/>
        <end position="56"/>
    </location>
</feature>
<dbReference type="GeneID" id="55996555"/>
<keyword evidence="3" id="KW-1185">Reference proteome</keyword>
<dbReference type="Proteomes" id="UP000509510">
    <property type="component" value="Chromosome V"/>
</dbReference>
<protein>
    <submittedName>
        <fullName evidence="2">Uncharacterized protein</fullName>
    </submittedName>
</protein>
<dbReference type="EMBL" id="CP055902">
    <property type="protein sequence ID" value="QKX61915.1"/>
    <property type="molecule type" value="Genomic_DNA"/>
</dbReference>
<feature type="compositionally biased region" description="Polar residues" evidence="1">
    <location>
        <begin position="37"/>
        <end position="52"/>
    </location>
</feature>
<organism evidence="2 3">
    <name type="scientific">Talaromyces rugulosus</name>
    <name type="common">Penicillium rugulosum</name>
    <dbReference type="NCBI Taxonomy" id="121627"/>
    <lineage>
        <taxon>Eukaryota</taxon>
        <taxon>Fungi</taxon>
        <taxon>Dikarya</taxon>
        <taxon>Ascomycota</taxon>
        <taxon>Pezizomycotina</taxon>
        <taxon>Eurotiomycetes</taxon>
        <taxon>Eurotiomycetidae</taxon>
        <taxon>Eurotiales</taxon>
        <taxon>Trichocomaceae</taxon>
        <taxon>Talaromyces</taxon>
        <taxon>Talaromyces sect. Islandici</taxon>
    </lineage>
</organism>
<feature type="compositionally biased region" description="Polar residues" evidence="1">
    <location>
        <begin position="1"/>
        <end position="15"/>
    </location>
</feature>